<organism evidence="2 3">
    <name type="scientific">Candidatus Borreliella tachyglossi</name>
    <dbReference type="NCBI Taxonomy" id="1964448"/>
    <lineage>
        <taxon>Bacteria</taxon>
        <taxon>Pseudomonadati</taxon>
        <taxon>Spirochaetota</taxon>
        <taxon>Spirochaetia</taxon>
        <taxon>Spirochaetales</taxon>
        <taxon>Borreliaceae</taxon>
        <taxon>Borreliella</taxon>
    </lineage>
</organism>
<proteinExistence type="predicted"/>
<dbReference type="AlphaFoldDB" id="A0A2S1LYJ8"/>
<protein>
    <submittedName>
        <fullName evidence="2">Uncharacterized protein</fullName>
    </submittedName>
</protein>
<geneLocation type="plasmid" evidence="2 3">
    <name>pl78</name>
</geneLocation>
<dbReference type="OrthoDB" id="9966188at2"/>
<reference evidence="2 3" key="1">
    <citation type="submission" date="2018-01" db="EMBL/GenBank/DDBJ databases">
        <title>Genome sequence of Borrelia tachyglossi.</title>
        <authorList>
            <person name="Gofton A.W."/>
        </authorList>
    </citation>
    <scope>NUCLEOTIDE SEQUENCE [LARGE SCALE GENOMIC DNA]</scope>
    <source>
        <strain evidence="2 3">Bc-F10-1268</strain>
        <plasmid evidence="2 3">pl78</plasmid>
    </source>
</reference>
<dbReference type="Proteomes" id="UP000244655">
    <property type="component" value="Plasmid pl78"/>
</dbReference>
<name>A0A2S1LYJ8_9SPIR</name>
<sequence>MGKRLIFILICISMLSCDLMINKSSKQKGSKKPSTKIENQDTQNPFKPDGSASNISDDISNPTIPDATSSTQAQQGNTSDNQDSTQDQDKKDSVPAPQRPDINPEPQRPDINPEPQRPDINPKPKKPEPPIKESPTITIKESHRTTEYYYKDYEPDLISPACKINMNLFMVTNNRDYPIINNKRVTHVRLLAQKNIVQRAGIRHISDLAKKDFLEILMDPNRPHIHALKLMLLSEDQDYIIVPFNVIFAEDIINTCRNSKDIVMTIPEHMIGMKLGNDDIYTFRPFTRFSLIDNEQLISMETKELPHSPSHKITLGVDIAGLLKLMCHIPYLKDYVQIEYPVK</sequence>
<keyword evidence="3" id="KW-1185">Reference proteome</keyword>
<accession>A0A2S1LYJ8</accession>
<evidence type="ECO:0000256" key="1">
    <source>
        <dbReference type="SAM" id="MobiDB-lite"/>
    </source>
</evidence>
<feature type="compositionally biased region" description="Basic residues" evidence="1">
    <location>
        <begin position="25"/>
        <end position="34"/>
    </location>
</feature>
<feature type="compositionally biased region" description="Basic and acidic residues" evidence="1">
    <location>
        <begin position="116"/>
        <end position="131"/>
    </location>
</feature>
<gene>
    <name evidence="2" type="ORF">CR532_04830</name>
</gene>
<evidence type="ECO:0000313" key="2">
    <source>
        <dbReference type="EMBL" id="AWG43325.1"/>
    </source>
</evidence>
<feature type="region of interest" description="Disordered" evidence="1">
    <location>
        <begin position="24"/>
        <end position="140"/>
    </location>
</feature>
<dbReference type="RefSeq" id="WP_108729719.1">
    <property type="nucleotide sequence ID" value="NZ_CP025786.1"/>
</dbReference>
<dbReference type="PROSITE" id="PS51257">
    <property type="entry name" value="PROKAR_LIPOPROTEIN"/>
    <property type="match status" value="1"/>
</dbReference>
<evidence type="ECO:0000313" key="3">
    <source>
        <dbReference type="Proteomes" id="UP000244655"/>
    </source>
</evidence>
<dbReference type="EMBL" id="CP025786">
    <property type="protein sequence ID" value="AWG43325.1"/>
    <property type="molecule type" value="Genomic_DNA"/>
</dbReference>
<keyword evidence="2" id="KW-0614">Plasmid</keyword>
<feature type="compositionally biased region" description="Polar residues" evidence="1">
    <location>
        <begin position="40"/>
        <end position="76"/>
    </location>
</feature>